<organism evidence="2">
    <name type="scientific">candidate division WOR-3 bacterium</name>
    <dbReference type="NCBI Taxonomy" id="2052148"/>
    <lineage>
        <taxon>Bacteria</taxon>
        <taxon>Bacteria division WOR-3</taxon>
    </lineage>
</organism>
<proteinExistence type="predicted"/>
<keyword evidence="1" id="KW-0472">Membrane</keyword>
<evidence type="ECO:0000256" key="1">
    <source>
        <dbReference type="SAM" id="Phobius"/>
    </source>
</evidence>
<keyword evidence="1" id="KW-1133">Transmembrane helix</keyword>
<feature type="non-terminal residue" evidence="2">
    <location>
        <position position="122"/>
    </location>
</feature>
<evidence type="ECO:0000313" key="2">
    <source>
        <dbReference type="EMBL" id="HDI82544.1"/>
    </source>
</evidence>
<protein>
    <recommendedName>
        <fullName evidence="3">GtrA family protein</fullName>
    </recommendedName>
</protein>
<feature type="transmembrane region" description="Helical" evidence="1">
    <location>
        <begin position="12"/>
        <end position="31"/>
    </location>
</feature>
<feature type="transmembrane region" description="Helical" evidence="1">
    <location>
        <begin position="51"/>
        <end position="69"/>
    </location>
</feature>
<dbReference type="EMBL" id="DQWE01000088">
    <property type="protein sequence ID" value="HDI82544.1"/>
    <property type="molecule type" value="Genomic_DNA"/>
</dbReference>
<sequence>MERRIKIKQYLFYMFFAGVAICINLLTQMLVKKSLVNFAGEVKYHGYDLIYWIQLVSGTITGFVFKFIVDKFYIFGEKFGSLQRTAGQFILYTGFAVFTTMIFWGTETLFRFVFSFENREIL</sequence>
<comment type="caution">
    <text evidence="2">The sequence shown here is derived from an EMBL/GenBank/DDBJ whole genome shotgun (WGS) entry which is preliminary data.</text>
</comment>
<gene>
    <name evidence="2" type="ORF">ENF18_01975</name>
</gene>
<dbReference type="AlphaFoldDB" id="A0A7C0ZK86"/>
<keyword evidence="1" id="KW-0812">Transmembrane</keyword>
<reference evidence="2" key="1">
    <citation type="journal article" date="2020" name="mSystems">
        <title>Genome- and Community-Level Interaction Insights into Carbon Utilization and Element Cycling Functions of Hydrothermarchaeota in Hydrothermal Sediment.</title>
        <authorList>
            <person name="Zhou Z."/>
            <person name="Liu Y."/>
            <person name="Xu W."/>
            <person name="Pan J."/>
            <person name="Luo Z.H."/>
            <person name="Li M."/>
        </authorList>
    </citation>
    <scope>NUCLEOTIDE SEQUENCE [LARGE SCALE GENOMIC DNA]</scope>
    <source>
        <strain evidence="2">HyVt-102</strain>
    </source>
</reference>
<dbReference type="Proteomes" id="UP000885847">
    <property type="component" value="Unassembled WGS sequence"/>
</dbReference>
<accession>A0A7C0ZK86</accession>
<evidence type="ECO:0008006" key="3">
    <source>
        <dbReference type="Google" id="ProtNLM"/>
    </source>
</evidence>
<feature type="transmembrane region" description="Helical" evidence="1">
    <location>
        <begin position="89"/>
        <end position="106"/>
    </location>
</feature>
<name>A0A7C0ZK86_UNCW3</name>
<dbReference type="NCBIfam" id="NF037976">
    <property type="entry name" value="gtrA_1"/>
    <property type="match status" value="1"/>
</dbReference>